<name>A0A6L6QE88_9BURK</name>
<keyword evidence="2" id="KW-1185">Reference proteome</keyword>
<accession>A0A6L6QE88</accession>
<comment type="caution">
    <text evidence="1">The sequence shown here is derived from an EMBL/GenBank/DDBJ whole genome shotgun (WGS) entry which is preliminary data.</text>
</comment>
<organism evidence="1 2">
    <name type="scientific">Massilia eburnea</name>
    <dbReference type="NCBI Taxonomy" id="1776165"/>
    <lineage>
        <taxon>Bacteria</taxon>
        <taxon>Pseudomonadati</taxon>
        <taxon>Pseudomonadota</taxon>
        <taxon>Betaproteobacteria</taxon>
        <taxon>Burkholderiales</taxon>
        <taxon>Oxalobacteraceae</taxon>
        <taxon>Telluria group</taxon>
        <taxon>Massilia</taxon>
    </lineage>
</organism>
<sequence length="70" mass="8392">MNQDMADVQKQLRDLSYELRMLSINIDYLFANQRHLIEYLASMTRLEVGYRGKDILNRLDELRRQACDAR</sequence>
<dbReference type="AlphaFoldDB" id="A0A6L6QE88"/>
<dbReference type="Proteomes" id="UP000472320">
    <property type="component" value="Unassembled WGS sequence"/>
</dbReference>
<evidence type="ECO:0000313" key="1">
    <source>
        <dbReference type="EMBL" id="MTW10470.1"/>
    </source>
</evidence>
<dbReference type="EMBL" id="WNKX01000004">
    <property type="protein sequence ID" value="MTW10470.1"/>
    <property type="molecule type" value="Genomic_DNA"/>
</dbReference>
<gene>
    <name evidence="1" type="ORF">GM658_07620</name>
</gene>
<evidence type="ECO:0000313" key="2">
    <source>
        <dbReference type="Proteomes" id="UP000472320"/>
    </source>
</evidence>
<dbReference type="RefSeq" id="WP_155453400.1">
    <property type="nucleotide sequence ID" value="NZ_WNKX01000004.1"/>
</dbReference>
<proteinExistence type="predicted"/>
<reference evidence="1 2" key="1">
    <citation type="submission" date="2019-11" db="EMBL/GenBank/DDBJ databases">
        <title>Type strains purchased from KCTC, JCM and DSMZ.</title>
        <authorList>
            <person name="Lu H."/>
        </authorList>
    </citation>
    <scope>NUCLEOTIDE SEQUENCE [LARGE SCALE GENOMIC DNA]</scope>
    <source>
        <strain evidence="1 2">JCM 31587</strain>
    </source>
</reference>
<protein>
    <submittedName>
        <fullName evidence="1">Uncharacterized protein</fullName>
    </submittedName>
</protein>